<accession>A0AAI9HZ71</accession>
<evidence type="ECO:0000313" key="4">
    <source>
        <dbReference type="Proteomes" id="UP001495779"/>
    </source>
</evidence>
<dbReference type="EMBL" id="AAZDVE040000010">
    <property type="protein sequence ID" value="EMP9432700.1"/>
    <property type="molecule type" value="Genomic_DNA"/>
</dbReference>
<feature type="chain" id="PRO_5042491326" evidence="1">
    <location>
        <begin position="22"/>
        <end position="187"/>
    </location>
</feature>
<reference evidence="2" key="2">
    <citation type="submission" date="2024-02" db="EMBL/GenBank/DDBJ databases">
        <authorList>
            <consortium name="Clinical and Environmental Microbiology Branch: Whole genome sequencing antimicrobial resistance pathogens in the healthcare setting"/>
        </authorList>
    </citation>
    <scope>NUCLEOTIDE SEQUENCE</scope>
    <source>
        <strain evidence="2">2020GO-00142</strain>
    </source>
</reference>
<comment type="caution">
    <text evidence="2">The sequence shown here is derived from an EMBL/GenBank/DDBJ whole genome shotgun (WGS) entry which is preliminary data.</text>
</comment>
<dbReference type="Proteomes" id="UP001495779">
    <property type="component" value="Unassembled WGS sequence"/>
</dbReference>
<sequence length="187" mass="21380">MAKLVRTFIFIIALWPIVSSANEAINNERATSMQNSLPILPPEKVVENFYEGYLKNINEESLIERYVTPELTLKLYHSSICNYDSDVDEKELEKICKKEQKCKINSGNIACDWGGGAWIETDVNYFIKSQDNYPSWEKNIVILKNEQTATHSKIDLILGDGTDPILNLQIILIKQGSNWKINQVTKI</sequence>
<dbReference type="RefSeq" id="WP_196714073.1">
    <property type="nucleotide sequence ID" value="NZ_CP095443.1"/>
</dbReference>
<evidence type="ECO:0000313" key="3">
    <source>
        <dbReference type="EMBL" id="MER5077146.1"/>
    </source>
</evidence>
<organism evidence="2">
    <name type="scientific">Providencia stuartii</name>
    <dbReference type="NCBI Taxonomy" id="588"/>
    <lineage>
        <taxon>Bacteria</taxon>
        <taxon>Pseudomonadati</taxon>
        <taxon>Pseudomonadota</taxon>
        <taxon>Gammaproteobacteria</taxon>
        <taxon>Enterobacterales</taxon>
        <taxon>Morganellaceae</taxon>
        <taxon>Providencia</taxon>
    </lineage>
</organism>
<dbReference type="EMBL" id="JAGSRH010000012">
    <property type="protein sequence ID" value="MER5077146.1"/>
    <property type="molecule type" value="Genomic_DNA"/>
</dbReference>
<proteinExistence type="predicted"/>
<dbReference type="AlphaFoldDB" id="A0AAI9HZ71"/>
<keyword evidence="1" id="KW-0732">Signal</keyword>
<protein>
    <submittedName>
        <fullName evidence="2">DUF3828 domain-containing protein</fullName>
    </submittedName>
</protein>
<evidence type="ECO:0000256" key="1">
    <source>
        <dbReference type="SAM" id="SignalP"/>
    </source>
</evidence>
<dbReference type="Gene3D" id="3.10.450.50">
    <property type="match status" value="1"/>
</dbReference>
<evidence type="ECO:0000313" key="2">
    <source>
        <dbReference type="EMBL" id="EMP9432700.1"/>
    </source>
</evidence>
<gene>
    <name evidence="2" type="ORF">JRA39_001742</name>
    <name evidence="3" type="ORF">KDV35_09810</name>
</gene>
<name>A0AAI9HZ71_PROST</name>
<reference evidence="3 4" key="1">
    <citation type="submission" date="2021-04" db="EMBL/GenBank/DDBJ databases">
        <title>Determining the burden of carbapenem-resistant Enterobacterales from a tertiary public heath setting in Bangladesh: a clinical, epidemiological, and molecular study.</title>
        <authorList>
            <person name="Farzana R."/>
            <person name="Walsh T.R."/>
        </authorList>
    </citation>
    <scope>NUCLEOTIDE SEQUENCE [LARGE SCALE GENOMIC DNA]</scope>
    <source>
        <strain evidence="4">dmpro_s316</strain>
        <strain evidence="3">Dmpro_s316</strain>
    </source>
</reference>
<feature type="signal peptide" evidence="1">
    <location>
        <begin position="1"/>
        <end position="21"/>
    </location>
</feature>